<protein>
    <submittedName>
        <fullName evidence="1">Uncharacterized protein</fullName>
    </submittedName>
</protein>
<dbReference type="Proteomes" id="UP000050482">
    <property type="component" value="Unassembled WGS sequence"/>
</dbReference>
<dbReference type="EMBL" id="LJCO01000011">
    <property type="protein sequence ID" value="KPV45280.1"/>
    <property type="molecule type" value="Genomic_DNA"/>
</dbReference>
<organism evidence="1 2">
    <name type="scientific">Alicyclobacillus ferrooxydans</name>
    <dbReference type="NCBI Taxonomy" id="471514"/>
    <lineage>
        <taxon>Bacteria</taxon>
        <taxon>Bacillati</taxon>
        <taxon>Bacillota</taxon>
        <taxon>Bacilli</taxon>
        <taxon>Bacillales</taxon>
        <taxon>Alicyclobacillaceae</taxon>
        <taxon>Alicyclobacillus</taxon>
    </lineage>
</organism>
<proteinExistence type="predicted"/>
<dbReference type="PATRIC" id="fig|471514.4.peg.2844"/>
<name>A0A0P9EP75_9BACL</name>
<reference evidence="1 2" key="1">
    <citation type="submission" date="2015-09" db="EMBL/GenBank/DDBJ databases">
        <title>Draft genome sequence of Alicyclobacillus ferrooxydans DSM 22381.</title>
        <authorList>
            <person name="Hemp J."/>
        </authorList>
    </citation>
    <scope>NUCLEOTIDE SEQUENCE [LARGE SCALE GENOMIC DNA]</scope>
    <source>
        <strain evidence="1 2">TC-34</strain>
    </source>
</reference>
<dbReference type="AlphaFoldDB" id="A0A0P9EP75"/>
<keyword evidence="2" id="KW-1185">Reference proteome</keyword>
<comment type="caution">
    <text evidence="1">The sequence shown here is derived from an EMBL/GenBank/DDBJ whole genome shotgun (WGS) entry which is preliminary data.</text>
</comment>
<sequence length="78" mass="8940">MSLEESDSIQDAIDNGSVKVFKTGFYRHQDTDYPLVICDACPVTDRARRGLAEPLAMQIEHCFWRPNNTLQPCLERII</sequence>
<evidence type="ECO:0000313" key="1">
    <source>
        <dbReference type="EMBL" id="KPV45280.1"/>
    </source>
</evidence>
<gene>
    <name evidence="1" type="ORF">AN477_02570</name>
</gene>
<evidence type="ECO:0000313" key="2">
    <source>
        <dbReference type="Proteomes" id="UP000050482"/>
    </source>
</evidence>
<accession>A0A0P9EP75</accession>